<feature type="domain" description="Adenylosuccinate lyase C-terminal" evidence="2">
    <location>
        <begin position="9"/>
        <end position="67"/>
    </location>
</feature>
<evidence type="ECO:0000256" key="1">
    <source>
        <dbReference type="SAM" id="Phobius"/>
    </source>
</evidence>
<name>A0ABV8Z5H2_9ACTN</name>
<evidence type="ECO:0000313" key="4">
    <source>
        <dbReference type="Proteomes" id="UP001596012"/>
    </source>
</evidence>
<keyword evidence="4" id="KW-1185">Reference proteome</keyword>
<proteinExistence type="predicted"/>
<keyword evidence="1" id="KW-0812">Transmembrane</keyword>
<dbReference type="Proteomes" id="UP001596012">
    <property type="component" value="Unassembled WGS sequence"/>
</dbReference>
<dbReference type="InterPro" id="IPR019468">
    <property type="entry name" value="AdenyloSucc_lyase_C"/>
</dbReference>
<evidence type="ECO:0000259" key="2">
    <source>
        <dbReference type="SMART" id="SM00998"/>
    </source>
</evidence>
<protein>
    <recommendedName>
        <fullName evidence="2">Adenylosuccinate lyase C-terminal domain-containing protein</fullName>
    </recommendedName>
</protein>
<keyword evidence="1" id="KW-0472">Membrane</keyword>
<accession>A0ABV8Z5H2</accession>
<sequence>MRADLDLTGGLVVAEAVMMALAPLLGFATGLRAHLIVPRSLGGEWIDQLCDPSGHLGSANAMSRAVVRRDN</sequence>
<dbReference type="RefSeq" id="WP_386355097.1">
    <property type="nucleotide sequence ID" value="NZ_JBHSFG010000107.1"/>
</dbReference>
<comment type="caution">
    <text evidence="3">The sequence shown here is derived from an EMBL/GenBank/DDBJ whole genome shotgun (WGS) entry which is preliminary data.</text>
</comment>
<reference evidence="4" key="1">
    <citation type="journal article" date="2019" name="Int. J. Syst. Evol. Microbiol.">
        <title>The Global Catalogue of Microorganisms (GCM) 10K type strain sequencing project: providing services to taxonomists for standard genome sequencing and annotation.</title>
        <authorList>
            <consortium name="The Broad Institute Genomics Platform"/>
            <consortium name="The Broad Institute Genome Sequencing Center for Infectious Disease"/>
            <person name="Wu L."/>
            <person name="Ma J."/>
        </authorList>
    </citation>
    <scope>NUCLEOTIDE SEQUENCE [LARGE SCALE GENOMIC DNA]</scope>
    <source>
        <strain evidence="4">DT43</strain>
    </source>
</reference>
<dbReference type="SMART" id="SM00998">
    <property type="entry name" value="ADSL_C"/>
    <property type="match status" value="1"/>
</dbReference>
<evidence type="ECO:0000313" key="3">
    <source>
        <dbReference type="EMBL" id="MFC4472022.1"/>
    </source>
</evidence>
<dbReference type="EMBL" id="JBHSFG010000107">
    <property type="protein sequence ID" value="MFC4472022.1"/>
    <property type="molecule type" value="Genomic_DNA"/>
</dbReference>
<feature type="transmembrane region" description="Helical" evidence="1">
    <location>
        <begin position="12"/>
        <end position="31"/>
    </location>
</feature>
<organism evidence="3 4">
    <name type="scientific">Streptomyces xiangluensis</name>
    <dbReference type="NCBI Taxonomy" id="2665720"/>
    <lineage>
        <taxon>Bacteria</taxon>
        <taxon>Bacillati</taxon>
        <taxon>Actinomycetota</taxon>
        <taxon>Actinomycetes</taxon>
        <taxon>Kitasatosporales</taxon>
        <taxon>Streptomycetaceae</taxon>
        <taxon>Streptomyces</taxon>
    </lineage>
</organism>
<keyword evidence="1" id="KW-1133">Transmembrane helix</keyword>
<gene>
    <name evidence="3" type="ORF">ACFPH6_47390</name>
</gene>